<dbReference type="Gene3D" id="1.10.287.130">
    <property type="match status" value="1"/>
</dbReference>
<keyword evidence="4" id="KW-0808">Transferase</keyword>
<evidence type="ECO:0000313" key="10">
    <source>
        <dbReference type="Proteomes" id="UP000632273"/>
    </source>
</evidence>
<dbReference type="SMART" id="SM00388">
    <property type="entry name" value="HisKA"/>
    <property type="match status" value="1"/>
</dbReference>
<dbReference type="InterPro" id="IPR005467">
    <property type="entry name" value="His_kinase_dom"/>
</dbReference>
<dbReference type="InterPro" id="IPR036097">
    <property type="entry name" value="HisK_dim/P_sf"/>
</dbReference>
<dbReference type="RefSeq" id="WP_188815121.1">
    <property type="nucleotide sequence ID" value="NZ_BMHT01000006.1"/>
</dbReference>
<dbReference type="PANTHER" id="PTHR43711:SF31">
    <property type="entry name" value="HISTIDINE KINASE"/>
    <property type="match status" value="1"/>
</dbReference>
<keyword evidence="7" id="KW-0812">Transmembrane</keyword>
<dbReference type="PRINTS" id="PR00344">
    <property type="entry name" value="BCTRLSENSOR"/>
</dbReference>
<evidence type="ECO:0000256" key="6">
    <source>
        <dbReference type="ARBA" id="ARBA00023012"/>
    </source>
</evidence>
<reference evidence="10" key="1">
    <citation type="journal article" date="2019" name="Int. J. Syst. Evol. Microbiol.">
        <title>The Global Catalogue of Microorganisms (GCM) 10K type strain sequencing project: providing services to taxonomists for standard genome sequencing and annotation.</title>
        <authorList>
            <consortium name="The Broad Institute Genomics Platform"/>
            <consortium name="The Broad Institute Genome Sequencing Center for Infectious Disease"/>
            <person name="Wu L."/>
            <person name="Ma J."/>
        </authorList>
    </citation>
    <scope>NUCLEOTIDE SEQUENCE [LARGE SCALE GENOMIC DNA]</scope>
    <source>
        <strain evidence="10">CGMCC 1.15197</strain>
    </source>
</reference>
<dbReference type="SMART" id="SM00387">
    <property type="entry name" value="HATPase_c"/>
    <property type="match status" value="1"/>
</dbReference>
<accession>A0ABQ1UK64</accession>
<dbReference type="InterPro" id="IPR050736">
    <property type="entry name" value="Sensor_HK_Regulatory"/>
</dbReference>
<evidence type="ECO:0000256" key="2">
    <source>
        <dbReference type="ARBA" id="ARBA00012438"/>
    </source>
</evidence>
<evidence type="ECO:0000256" key="4">
    <source>
        <dbReference type="ARBA" id="ARBA00022679"/>
    </source>
</evidence>
<keyword evidence="6" id="KW-0902">Two-component regulatory system</keyword>
<keyword evidence="5" id="KW-0418">Kinase</keyword>
<dbReference type="InterPro" id="IPR003661">
    <property type="entry name" value="HisK_dim/P_dom"/>
</dbReference>
<evidence type="ECO:0000313" key="9">
    <source>
        <dbReference type="EMBL" id="GGF18760.1"/>
    </source>
</evidence>
<dbReference type="PROSITE" id="PS50109">
    <property type="entry name" value="HIS_KIN"/>
    <property type="match status" value="1"/>
</dbReference>
<feature type="domain" description="Histidine kinase" evidence="8">
    <location>
        <begin position="74"/>
        <end position="290"/>
    </location>
</feature>
<dbReference type="PANTHER" id="PTHR43711">
    <property type="entry name" value="TWO-COMPONENT HISTIDINE KINASE"/>
    <property type="match status" value="1"/>
</dbReference>
<comment type="caution">
    <text evidence="9">The sequence shown here is derived from an EMBL/GenBank/DDBJ whole genome shotgun (WGS) entry which is preliminary data.</text>
</comment>
<feature type="transmembrane region" description="Helical" evidence="7">
    <location>
        <begin position="20"/>
        <end position="38"/>
    </location>
</feature>
<dbReference type="SUPFAM" id="SSF47384">
    <property type="entry name" value="Homodimeric domain of signal transducing histidine kinase"/>
    <property type="match status" value="1"/>
</dbReference>
<dbReference type="Proteomes" id="UP000632273">
    <property type="component" value="Unassembled WGS sequence"/>
</dbReference>
<keyword evidence="10" id="KW-1185">Reference proteome</keyword>
<evidence type="ECO:0000256" key="5">
    <source>
        <dbReference type="ARBA" id="ARBA00022777"/>
    </source>
</evidence>
<dbReference type="InterPro" id="IPR036890">
    <property type="entry name" value="HATPase_C_sf"/>
</dbReference>
<dbReference type="InterPro" id="IPR003594">
    <property type="entry name" value="HATPase_dom"/>
</dbReference>
<proteinExistence type="predicted"/>
<organism evidence="9 10">
    <name type="scientific">Hymenobacter cavernae</name>
    <dbReference type="NCBI Taxonomy" id="2044852"/>
    <lineage>
        <taxon>Bacteria</taxon>
        <taxon>Pseudomonadati</taxon>
        <taxon>Bacteroidota</taxon>
        <taxon>Cytophagia</taxon>
        <taxon>Cytophagales</taxon>
        <taxon>Hymenobacteraceae</taxon>
        <taxon>Hymenobacter</taxon>
    </lineage>
</organism>
<name>A0ABQ1UK64_9BACT</name>
<keyword evidence="3" id="KW-0597">Phosphoprotein</keyword>
<evidence type="ECO:0000256" key="3">
    <source>
        <dbReference type="ARBA" id="ARBA00022553"/>
    </source>
</evidence>
<evidence type="ECO:0000256" key="7">
    <source>
        <dbReference type="SAM" id="Phobius"/>
    </source>
</evidence>
<gene>
    <name evidence="9" type="ORF">GCM10011383_32830</name>
</gene>
<dbReference type="SUPFAM" id="SSF55874">
    <property type="entry name" value="ATPase domain of HSP90 chaperone/DNA topoisomerase II/histidine kinase"/>
    <property type="match status" value="1"/>
</dbReference>
<dbReference type="EMBL" id="BMHT01000006">
    <property type="protein sequence ID" value="GGF18760.1"/>
    <property type="molecule type" value="Genomic_DNA"/>
</dbReference>
<dbReference type="EC" id="2.7.13.3" evidence="2"/>
<dbReference type="Pfam" id="PF02518">
    <property type="entry name" value="HATPase_c"/>
    <property type="match status" value="1"/>
</dbReference>
<sequence>MNLASLFSLIPWSLVRSELVVSDFLLVLMVLSLGWALLRQWRANRRLRSEQEALHQRQTALTELNKTQSLLFSALAHDVRSPLSSLHSLLTLLDLGSLPTEQLAAHKERLTRTLDTTLQLLDSLLSWLVMQPQQGCVRAERLLLNELLAETLTLVNVEAERKRIKLCNMLQQPCPALADPNMTRMVLRNLLSNAIKFTPEAGTVTITTSRKGDFWEVAIADSGVGITATGCTRIFGESGPYSTSGTADERGVGLGLRLCKEFVERNGGQLSFETSPQKGTTFRFTIPRSFTI</sequence>
<keyword evidence="7" id="KW-1133">Transmembrane helix</keyword>
<dbReference type="Gene3D" id="3.30.565.10">
    <property type="entry name" value="Histidine kinase-like ATPase, C-terminal domain"/>
    <property type="match status" value="1"/>
</dbReference>
<keyword evidence="7" id="KW-0472">Membrane</keyword>
<comment type="catalytic activity">
    <reaction evidence="1">
        <text>ATP + protein L-histidine = ADP + protein N-phospho-L-histidine.</text>
        <dbReference type="EC" id="2.7.13.3"/>
    </reaction>
</comment>
<protein>
    <recommendedName>
        <fullName evidence="2">histidine kinase</fullName>
        <ecNumber evidence="2">2.7.13.3</ecNumber>
    </recommendedName>
</protein>
<evidence type="ECO:0000259" key="8">
    <source>
        <dbReference type="PROSITE" id="PS50109"/>
    </source>
</evidence>
<evidence type="ECO:0000256" key="1">
    <source>
        <dbReference type="ARBA" id="ARBA00000085"/>
    </source>
</evidence>
<dbReference type="InterPro" id="IPR004358">
    <property type="entry name" value="Sig_transdc_His_kin-like_C"/>
</dbReference>